<accession>A0A4T2C509</accession>
<dbReference type="GO" id="GO:0003677">
    <property type="term" value="F:DNA binding"/>
    <property type="evidence" value="ECO:0007669"/>
    <property type="project" value="UniProtKB-KW"/>
</dbReference>
<dbReference type="RefSeq" id="WP_136641538.1">
    <property type="nucleotide sequence ID" value="NZ_QYRT01000009.1"/>
</dbReference>
<keyword evidence="2" id="KW-0238">DNA-binding</keyword>
<dbReference type="SMART" id="SM00345">
    <property type="entry name" value="HTH_GNTR"/>
    <property type="match status" value="1"/>
</dbReference>
<dbReference type="PANTHER" id="PTHR43537:SF45">
    <property type="entry name" value="GNTR FAMILY REGULATORY PROTEIN"/>
    <property type="match status" value="1"/>
</dbReference>
<evidence type="ECO:0000256" key="2">
    <source>
        <dbReference type="ARBA" id="ARBA00023125"/>
    </source>
</evidence>
<feature type="domain" description="HTH gntR-type" evidence="4">
    <location>
        <begin position="4"/>
        <end position="70"/>
    </location>
</feature>
<dbReference type="Gene3D" id="1.10.10.10">
    <property type="entry name" value="Winged helix-like DNA-binding domain superfamily/Winged helix DNA-binding domain"/>
    <property type="match status" value="1"/>
</dbReference>
<dbReference type="InterPro" id="IPR008920">
    <property type="entry name" value="TF_FadR/GntR_C"/>
</dbReference>
<evidence type="ECO:0000256" key="3">
    <source>
        <dbReference type="ARBA" id="ARBA00023163"/>
    </source>
</evidence>
<dbReference type="EMBL" id="QYRT01000009">
    <property type="protein sequence ID" value="TIH38291.1"/>
    <property type="molecule type" value="Genomic_DNA"/>
</dbReference>
<dbReference type="Proteomes" id="UP000306192">
    <property type="component" value="Unassembled WGS sequence"/>
</dbReference>
<comment type="caution">
    <text evidence="5">The sequence shown here is derived from an EMBL/GenBank/DDBJ whole genome shotgun (WGS) entry which is preliminary data.</text>
</comment>
<sequence>MTDTSQTAVIYERLRAGILSLDMTPGERLTERGLETELSASRTPVRAALTRLEAEGLMQRDGRGWMVAPIDLAETRDLLEYREIIEAAAIGLAISRATDAELASLDLMLEAVDPSGPGEEVLRAGTDFHVEVARLSQNPFLVAAATGSMTRLARTRWLEVQTEASRAHSRDGHRAIVAAMRQRDALTAERLAVEHIRQTREHLLATLEAERRRLRARGFAVV</sequence>
<name>A0A4T2C509_9MICO</name>
<dbReference type="InterPro" id="IPR000524">
    <property type="entry name" value="Tscrpt_reg_HTH_GntR"/>
</dbReference>
<keyword evidence="3" id="KW-0804">Transcription</keyword>
<dbReference type="OrthoDB" id="3289286at2"/>
<keyword evidence="1" id="KW-0805">Transcription regulation</keyword>
<evidence type="ECO:0000256" key="1">
    <source>
        <dbReference type="ARBA" id="ARBA00023015"/>
    </source>
</evidence>
<evidence type="ECO:0000259" key="4">
    <source>
        <dbReference type="PROSITE" id="PS50949"/>
    </source>
</evidence>
<reference evidence="5 6" key="1">
    <citation type="journal article" date="2019" name="Microorganisms">
        <title>Systematic Affiliation and Genome Analysis of Subtercola vilae DB165(T) with Particular Emphasis on Cold Adaptation of an Isolate from a High-Altitude Cold Volcano Lake.</title>
        <authorList>
            <person name="Villalobos A.S."/>
            <person name="Wiese J."/>
            <person name="Imhoff J.F."/>
            <person name="Dorador C."/>
            <person name="Keller A."/>
            <person name="Hentschel U."/>
        </authorList>
    </citation>
    <scope>NUCLEOTIDE SEQUENCE [LARGE SCALE GENOMIC DNA]</scope>
    <source>
        <strain evidence="5 6">DB165</strain>
    </source>
</reference>
<dbReference type="InterPro" id="IPR036390">
    <property type="entry name" value="WH_DNA-bd_sf"/>
</dbReference>
<gene>
    <name evidence="5" type="ORF">D4765_06835</name>
</gene>
<dbReference type="Pfam" id="PF07729">
    <property type="entry name" value="FCD"/>
    <property type="match status" value="1"/>
</dbReference>
<organism evidence="5 6">
    <name type="scientific">Subtercola vilae</name>
    <dbReference type="NCBI Taxonomy" id="2056433"/>
    <lineage>
        <taxon>Bacteria</taxon>
        <taxon>Bacillati</taxon>
        <taxon>Actinomycetota</taxon>
        <taxon>Actinomycetes</taxon>
        <taxon>Micrococcales</taxon>
        <taxon>Microbacteriaceae</taxon>
        <taxon>Subtercola</taxon>
    </lineage>
</organism>
<dbReference type="PROSITE" id="PS50949">
    <property type="entry name" value="HTH_GNTR"/>
    <property type="match status" value="1"/>
</dbReference>
<dbReference type="AlphaFoldDB" id="A0A4T2C509"/>
<protein>
    <submittedName>
        <fullName evidence="5">GntR family transcriptional regulator</fullName>
    </submittedName>
</protein>
<dbReference type="Gene3D" id="1.20.120.530">
    <property type="entry name" value="GntR ligand-binding domain-like"/>
    <property type="match status" value="1"/>
</dbReference>
<evidence type="ECO:0000313" key="6">
    <source>
        <dbReference type="Proteomes" id="UP000306192"/>
    </source>
</evidence>
<dbReference type="PANTHER" id="PTHR43537">
    <property type="entry name" value="TRANSCRIPTIONAL REGULATOR, GNTR FAMILY"/>
    <property type="match status" value="1"/>
</dbReference>
<dbReference type="SMART" id="SM00895">
    <property type="entry name" value="FCD"/>
    <property type="match status" value="1"/>
</dbReference>
<proteinExistence type="predicted"/>
<dbReference type="InterPro" id="IPR036388">
    <property type="entry name" value="WH-like_DNA-bd_sf"/>
</dbReference>
<dbReference type="SUPFAM" id="SSF48008">
    <property type="entry name" value="GntR ligand-binding domain-like"/>
    <property type="match status" value="1"/>
</dbReference>
<dbReference type="SUPFAM" id="SSF46785">
    <property type="entry name" value="Winged helix' DNA-binding domain"/>
    <property type="match status" value="1"/>
</dbReference>
<evidence type="ECO:0000313" key="5">
    <source>
        <dbReference type="EMBL" id="TIH38291.1"/>
    </source>
</evidence>
<dbReference type="InterPro" id="IPR011711">
    <property type="entry name" value="GntR_C"/>
</dbReference>
<dbReference type="Pfam" id="PF00392">
    <property type="entry name" value="GntR"/>
    <property type="match status" value="1"/>
</dbReference>
<keyword evidence="6" id="KW-1185">Reference proteome</keyword>
<dbReference type="GO" id="GO:0003700">
    <property type="term" value="F:DNA-binding transcription factor activity"/>
    <property type="evidence" value="ECO:0007669"/>
    <property type="project" value="InterPro"/>
</dbReference>